<dbReference type="InterPro" id="IPR007837">
    <property type="entry name" value="DinB"/>
</dbReference>
<dbReference type="Pfam" id="PF05163">
    <property type="entry name" value="DinB"/>
    <property type="match status" value="1"/>
</dbReference>
<accession>A0AA96YAK9</accession>
<proteinExistence type="inferred from homology"/>
<reference evidence="4" key="1">
    <citation type="submission" date="2020-05" db="EMBL/GenBank/DDBJ databases">
        <authorList>
            <person name="Zhu T."/>
            <person name="Keshari N."/>
            <person name="Lu X."/>
        </authorList>
    </citation>
    <scope>NUCLEOTIDE SEQUENCE</scope>
    <source>
        <strain evidence="4">NK1-22</strain>
    </source>
</reference>
<keyword evidence="2 3" id="KW-0479">Metal-binding</keyword>
<dbReference type="RefSeq" id="WP_316788225.1">
    <property type="nucleotide sequence ID" value="NZ_CP053540.1"/>
</dbReference>
<gene>
    <name evidence="4" type="ORF">HNI00_18290</name>
</gene>
<organism evidence="4">
    <name type="scientific">Thermoleptolyngbya oregonensis NK1-22</name>
    <dbReference type="NCBI Taxonomy" id="2547457"/>
    <lineage>
        <taxon>Bacteria</taxon>
        <taxon>Bacillati</taxon>
        <taxon>Cyanobacteriota</taxon>
        <taxon>Cyanophyceae</taxon>
        <taxon>Oculatellales</taxon>
        <taxon>Oculatellaceae</taxon>
        <taxon>Thermoleptolyngbya</taxon>
    </lineage>
</organism>
<sequence length="187" mass="21101">MIDVDYCQTMAKYNQWMNFRLYALCADLSDGDRRQDRGAFFKSIHGTLNHLLYGDRAWLGRFTHQPLTGLAIGQDLYENFDELRQAREQCDKEILIWVQRITADWLAKPFTFHSKADGKTHTLPTWTLVVHLFNHQTHHRGQITTLLSQLGIDPGVTDLPWLPDLATAVGAGIGGADIGDPSVDPSP</sequence>
<dbReference type="InterPro" id="IPR034660">
    <property type="entry name" value="DinB/YfiT-like"/>
</dbReference>
<dbReference type="PANTHER" id="PTHR37302:SF1">
    <property type="entry name" value="PROTEIN DINB"/>
    <property type="match status" value="1"/>
</dbReference>
<feature type="binding site" evidence="3">
    <location>
        <position position="135"/>
    </location>
    <ligand>
        <name>a divalent metal cation</name>
        <dbReference type="ChEBI" id="CHEBI:60240"/>
    </ligand>
</feature>
<dbReference type="GO" id="GO:0046872">
    <property type="term" value="F:metal ion binding"/>
    <property type="evidence" value="ECO:0007669"/>
    <property type="project" value="UniProtKB-KW"/>
</dbReference>
<dbReference type="KEGG" id="tog:HNI00_18290"/>
<evidence type="ECO:0000313" key="4">
    <source>
        <dbReference type="EMBL" id="WOB44883.1"/>
    </source>
</evidence>
<evidence type="ECO:0000256" key="1">
    <source>
        <dbReference type="ARBA" id="ARBA00008635"/>
    </source>
</evidence>
<dbReference type="EMBL" id="CP053540">
    <property type="protein sequence ID" value="WOB44883.1"/>
    <property type="molecule type" value="Genomic_DNA"/>
</dbReference>
<feature type="binding site" evidence="3">
    <location>
        <position position="139"/>
    </location>
    <ligand>
        <name>a divalent metal cation</name>
        <dbReference type="ChEBI" id="CHEBI:60240"/>
    </ligand>
</feature>
<dbReference type="SUPFAM" id="SSF109854">
    <property type="entry name" value="DinB/YfiT-like putative metalloenzymes"/>
    <property type="match status" value="1"/>
</dbReference>
<protein>
    <submittedName>
        <fullName evidence="4">Damage-inducible protein DinB</fullName>
    </submittedName>
</protein>
<evidence type="ECO:0000256" key="2">
    <source>
        <dbReference type="ARBA" id="ARBA00022723"/>
    </source>
</evidence>
<dbReference type="PANTHER" id="PTHR37302">
    <property type="entry name" value="SLR1116 PROTEIN"/>
    <property type="match status" value="1"/>
</dbReference>
<dbReference type="Gene3D" id="1.20.120.450">
    <property type="entry name" value="dinb family like domain"/>
    <property type="match status" value="1"/>
</dbReference>
<comment type="similarity">
    <text evidence="1">Belongs to the DinB family.</text>
</comment>
<name>A0AA96YAK9_9CYAN</name>
<feature type="binding site" evidence="3">
    <location>
        <position position="50"/>
    </location>
    <ligand>
        <name>a divalent metal cation</name>
        <dbReference type="ChEBI" id="CHEBI:60240"/>
    </ligand>
</feature>
<dbReference type="AlphaFoldDB" id="A0AA96YAK9"/>
<evidence type="ECO:0000256" key="3">
    <source>
        <dbReference type="PIRSR" id="PIRSR607837-1"/>
    </source>
</evidence>